<evidence type="ECO:0000313" key="1">
    <source>
        <dbReference type="EMBL" id="KRY31646.1"/>
    </source>
</evidence>
<sequence length="116" mass="13269">MKFSVYYDKLLNIPSSNSTNYTNYISTITICDTSQVPLVCRNSLFKIQLTSDELRYIINCSILKFSTANSRDTLDRGVENCLVSFNWSKRSSKSCNQISNWLAKRPKRVQPLDASV</sequence>
<reference evidence="1 2" key="1">
    <citation type="submission" date="2015-01" db="EMBL/GenBank/DDBJ databases">
        <title>Evolution of Trichinella species and genotypes.</title>
        <authorList>
            <person name="Korhonen P.K."/>
            <person name="Edoardo P."/>
            <person name="Giuseppe L.R."/>
            <person name="Gasser R.B."/>
        </authorList>
    </citation>
    <scope>NUCLEOTIDE SEQUENCE [LARGE SCALE GENOMIC DNA]</scope>
    <source>
        <strain evidence="1">ISS3</strain>
    </source>
</reference>
<dbReference type="OrthoDB" id="10523486at2759"/>
<protein>
    <submittedName>
        <fullName evidence="1">Uncharacterized protein</fullName>
    </submittedName>
</protein>
<accession>A0A0V1B3N1</accession>
<dbReference type="InParanoid" id="A0A0V1B3N1"/>
<keyword evidence="2" id="KW-1185">Reference proteome</keyword>
<evidence type="ECO:0000313" key="2">
    <source>
        <dbReference type="Proteomes" id="UP000054776"/>
    </source>
</evidence>
<proteinExistence type="predicted"/>
<name>A0A0V1B3N1_TRISP</name>
<dbReference type="Proteomes" id="UP000054776">
    <property type="component" value="Unassembled WGS sequence"/>
</dbReference>
<comment type="caution">
    <text evidence="1">The sequence shown here is derived from an EMBL/GenBank/DDBJ whole genome shotgun (WGS) entry which is preliminary data.</text>
</comment>
<dbReference type="EMBL" id="JYDH01000114">
    <property type="protein sequence ID" value="KRY31646.1"/>
    <property type="molecule type" value="Genomic_DNA"/>
</dbReference>
<dbReference type="AlphaFoldDB" id="A0A0V1B3N1"/>
<gene>
    <name evidence="1" type="ORF">T01_9298</name>
</gene>
<organism evidence="1 2">
    <name type="scientific">Trichinella spiralis</name>
    <name type="common">Trichina worm</name>
    <dbReference type="NCBI Taxonomy" id="6334"/>
    <lineage>
        <taxon>Eukaryota</taxon>
        <taxon>Metazoa</taxon>
        <taxon>Ecdysozoa</taxon>
        <taxon>Nematoda</taxon>
        <taxon>Enoplea</taxon>
        <taxon>Dorylaimia</taxon>
        <taxon>Trichinellida</taxon>
        <taxon>Trichinellidae</taxon>
        <taxon>Trichinella</taxon>
    </lineage>
</organism>